<proteinExistence type="predicted"/>
<feature type="region of interest" description="Disordered" evidence="6">
    <location>
        <begin position="526"/>
        <end position="579"/>
    </location>
</feature>
<dbReference type="SUPFAM" id="SSF48403">
    <property type="entry name" value="Ankyrin repeat"/>
    <property type="match status" value="1"/>
</dbReference>
<keyword evidence="2 4" id="KW-0040">ANK repeat</keyword>
<dbReference type="InterPro" id="IPR036770">
    <property type="entry name" value="Ankyrin_rpt-contain_sf"/>
</dbReference>
<dbReference type="Proteomes" id="UP000261540">
    <property type="component" value="Unplaced"/>
</dbReference>
<feature type="compositionally biased region" description="Polar residues" evidence="6">
    <location>
        <begin position="203"/>
        <end position="216"/>
    </location>
</feature>
<dbReference type="GO" id="GO:0030837">
    <property type="term" value="P:negative regulation of actin filament polymerization"/>
    <property type="evidence" value="ECO:0007669"/>
    <property type="project" value="InterPro"/>
</dbReference>
<reference evidence="7" key="1">
    <citation type="submission" date="2025-08" db="UniProtKB">
        <authorList>
            <consortium name="Ensembl"/>
        </authorList>
    </citation>
    <scope>IDENTIFICATION</scope>
</reference>
<feature type="compositionally biased region" description="Acidic residues" evidence="6">
    <location>
        <begin position="692"/>
        <end position="711"/>
    </location>
</feature>
<dbReference type="Pfam" id="PF12796">
    <property type="entry name" value="Ank_2"/>
    <property type="match status" value="2"/>
</dbReference>
<reference evidence="7" key="2">
    <citation type="submission" date="2025-09" db="UniProtKB">
        <authorList>
            <consortium name="Ensembl"/>
        </authorList>
    </citation>
    <scope>IDENTIFICATION</scope>
</reference>
<feature type="compositionally biased region" description="Polar residues" evidence="6">
    <location>
        <begin position="275"/>
        <end position="287"/>
    </location>
</feature>
<feature type="region of interest" description="Disordered" evidence="6">
    <location>
        <begin position="302"/>
        <end position="327"/>
    </location>
</feature>
<evidence type="ECO:0000256" key="5">
    <source>
        <dbReference type="SAM" id="Coils"/>
    </source>
</evidence>
<evidence type="ECO:0000256" key="1">
    <source>
        <dbReference type="ARBA" id="ARBA00022737"/>
    </source>
</evidence>
<feature type="region of interest" description="Disordered" evidence="6">
    <location>
        <begin position="1"/>
        <end position="30"/>
    </location>
</feature>
<evidence type="ECO:0000256" key="6">
    <source>
        <dbReference type="SAM" id="MobiDB-lite"/>
    </source>
</evidence>
<feature type="region of interest" description="Disordered" evidence="6">
    <location>
        <begin position="121"/>
        <end position="153"/>
    </location>
</feature>
<dbReference type="SMART" id="SM00248">
    <property type="entry name" value="ANK"/>
    <property type="match status" value="5"/>
</dbReference>
<feature type="coiled-coil region" evidence="5">
    <location>
        <begin position="219"/>
        <end position="263"/>
    </location>
</feature>
<keyword evidence="8" id="KW-1185">Reference proteome</keyword>
<dbReference type="GO" id="GO:0005737">
    <property type="term" value="C:cytoplasm"/>
    <property type="evidence" value="ECO:0007669"/>
    <property type="project" value="TreeGrafter"/>
</dbReference>
<feature type="compositionally biased region" description="Polar residues" evidence="6">
    <location>
        <begin position="526"/>
        <end position="536"/>
    </location>
</feature>
<dbReference type="Gene3D" id="1.25.40.20">
    <property type="entry name" value="Ankyrin repeat-containing domain"/>
    <property type="match status" value="1"/>
</dbReference>
<organism evidence="7 8">
    <name type="scientific">Paramormyrops kingsleyae</name>
    <dbReference type="NCBI Taxonomy" id="1676925"/>
    <lineage>
        <taxon>Eukaryota</taxon>
        <taxon>Metazoa</taxon>
        <taxon>Chordata</taxon>
        <taxon>Craniata</taxon>
        <taxon>Vertebrata</taxon>
        <taxon>Euteleostomi</taxon>
        <taxon>Actinopterygii</taxon>
        <taxon>Neopterygii</taxon>
        <taxon>Teleostei</taxon>
        <taxon>Osteoglossocephala</taxon>
        <taxon>Osteoglossomorpha</taxon>
        <taxon>Osteoglossiformes</taxon>
        <taxon>Mormyridae</taxon>
        <taxon>Paramormyrops</taxon>
    </lineage>
</organism>
<feature type="region of interest" description="Disordered" evidence="6">
    <location>
        <begin position="678"/>
        <end position="745"/>
    </location>
</feature>
<feature type="compositionally biased region" description="Basic residues" evidence="6">
    <location>
        <begin position="131"/>
        <end position="140"/>
    </location>
</feature>
<feature type="compositionally biased region" description="Polar residues" evidence="6">
    <location>
        <begin position="15"/>
        <end position="30"/>
    </location>
</feature>
<name>A0A3B3T5R1_9TELE</name>
<dbReference type="PANTHER" id="PTHR24168:SF24">
    <property type="entry name" value="KN MOTIF AND ANKYRIN REPEAT DOMAIN-CONTAINING PROTEIN 4"/>
    <property type="match status" value="1"/>
</dbReference>
<evidence type="ECO:0000256" key="3">
    <source>
        <dbReference type="ARBA" id="ARBA00023054"/>
    </source>
</evidence>
<dbReference type="PROSITE" id="PS50088">
    <property type="entry name" value="ANK_REPEAT"/>
    <property type="match status" value="3"/>
</dbReference>
<evidence type="ECO:0000256" key="2">
    <source>
        <dbReference type="ARBA" id="ARBA00023043"/>
    </source>
</evidence>
<dbReference type="GeneTree" id="ENSGT00940000158468"/>
<feature type="region of interest" description="Disordered" evidence="6">
    <location>
        <begin position="266"/>
        <end position="287"/>
    </location>
</feature>
<feature type="compositionally biased region" description="Low complexity" evidence="6">
    <location>
        <begin position="487"/>
        <end position="497"/>
    </location>
</feature>
<accession>A0A3B3T5R1</accession>
<dbReference type="PANTHER" id="PTHR24168">
    <property type="entry name" value="KN MOTIF AND ANKYRIN REPEAT DOMAIN-CONTAINING"/>
    <property type="match status" value="1"/>
</dbReference>
<keyword evidence="1" id="KW-0677">Repeat</keyword>
<protein>
    <submittedName>
        <fullName evidence="7">KN motif and ankyrin repeat domain-containing protein 4-like</fullName>
    </submittedName>
</protein>
<feature type="region of interest" description="Disordered" evidence="6">
    <location>
        <begin position="183"/>
        <end position="216"/>
    </location>
</feature>
<dbReference type="GO" id="GO:0005856">
    <property type="term" value="C:cytoskeleton"/>
    <property type="evidence" value="ECO:0007669"/>
    <property type="project" value="TreeGrafter"/>
</dbReference>
<feature type="repeat" description="ANK" evidence="4">
    <location>
        <begin position="894"/>
        <end position="926"/>
    </location>
</feature>
<dbReference type="Pfam" id="PF12075">
    <property type="entry name" value="KN_motif"/>
    <property type="match status" value="1"/>
</dbReference>
<sequence length="996" mass="108365">MRHTSQKMDKKKENGFSSKSSQAGDTSQQLPYTVETPYGFQLDLDFLKYVEDIERGKTIKKIHIHRRNKGPKFSTLPRNFSLPATSYQSGSQPDVWASSSCLGSGGRTKFMEVQQIFDFQASDSRSAAKPKAGRTGHTSRKPMDDASIRAFDEQPLGIPVRPHLLRASSMPATVLQRKNSELDDQELQAAWEPSEENSSSENVFCSSTAGDGRSPSQQVNVKLQQLHIALKRIRELEEEVQTIPELKAQIRALKEKNDQCLLKLSQNMRHVPPDSQKQATEVSKASSRTESVVAQLVSPSALQETDHQFSESTQQVQGDHGTSCKDSSAEAAKLLEVRVETQPEQREEAGHAVKLQEVTAAVKLGGNMDLFTTASLQAKLVALELKFAESGMELERVNALLRDQMEENRLMKQRLKQKEEKKLEKEERDQKSDDSVETKLPSDYVHTCEAPGSTDLECEATSEKRASTEVEACLSESSNKQLEDLKTTSTQTDPTETQDAGVLVNVPTAEKIVEATIAMCDIAVNTDSGRKSSSGPTAEDMRSEGMEGGPLEAASQPEVNPECAAKDHKEEAQPQGESEEEAVEATISQYVSKIQELLEKQWACLPSKPPGSIPKDLSSKLSSIHAELVSTVSVLSSICCTSGPNAAPSKDGALRSIMKKNSSAEQLGSRGTKKNLKFVGVNGGYETTSSEDSSEEDNAEMDVFEPEEQKEDGDKQETSETVEPDKAATPPEPDTGSQTKQAGRKVMDEKFLAACHRLNDRLEEMGSPDDEMRQILATVYKEWFRVSSRRASRPDTVALYLGQIGGATPSLLRIIVNLADGNGNTALHYSVSHGNFHIVKLLLDTGLCEVNQQNEAGYSAIMLAALAVADLPEDVGVAMQLMRLGDVDARAGQGGQTALMLAASHGRVAMVRPLLDCGADPSMRDRSGATALMCACEQGHTDVARLLLECARCDAGVTDDDGNTALSLATKASHSEIVDLLRSHTVSKALDTSVPL</sequence>
<dbReference type="Ensembl" id="ENSPKIT00000018989.1">
    <property type="protein sequence ID" value="ENSPKIP00000038000.1"/>
    <property type="gene ID" value="ENSPKIG00000015961.1"/>
</dbReference>
<feature type="region of interest" description="Disordered" evidence="6">
    <location>
        <begin position="473"/>
        <end position="497"/>
    </location>
</feature>
<dbReference type="InterPro" id="IPR021939">
    <property type="entry name" value="KN_motif"/>
</dbReference>
<feature type="repeat" description="ANK" evidence="4">
    <location>
        <begin position="822"/>
        <end position="846"/>
    </location>
</feature>
<evidence type="ECO:0000256" key="4">
    <source>
        <dbReference type="PROSITE-ProRule" id="PRU00023"/>
    </source>
</evidence>
<feature type="compositionally biased region" description="Basic and acidic residues" evidence="6">
    <location>
        <begin position="141"/>
        <end position="152"/>
    </location>
</feature>
<feature type="compositionally biased region" description="Basic and acidic residues" evidence="6">
    <location>
        <begin position="1"/>
        <end position="14"/>
    </location>
</feature>
<dbReference type="STRING" id="1676925.ENSPKIP00000038000"/>
<feature type="region of interest" description="Disordered" evidence="6">
    <location>
        <begin position="414"/>
        <end position="440"/>
    </location>
</feature>
<dbReference type="PROSITE" id="PS50297">
    <property type="entry name" value="ANK_REP_REGION"/>
    <property type="match status" value="3"/>
</dbReference>
<dbReference type="InterPro" id="IPR047184">
    <property type="entry name" value="KANK1-4"/>
</dbReference>
<keyword evidence="3 5" id="KW-0175">Coiled coil</keyword>
<evidence type="ECO:0000313" key="8">
    <source>
        <dbReference type="Proteomes" id="UP000261540"/>
    </source>
</evidence>
<evidence type="ECO:0000313" key="7">
    <source>
        <dbReference type="Ensembl" id="ENSPKIP00000038000.1"/>
    </source>
</evidence>
<dbReference type="InterPro" id="IPR002110">
    <property type="entry name" value="Ankyrin_rpt"/>
</dbReference>
<dbReference type="AlphaFoldDB" id="A0A3B3T5R1"/>
<feature type="compositionally biased region" description="Basic and acidic residues" evidence="6">
    <location>
        <begin position="712"/>
        <end position="726"/>
    </location>
</feature>
<feature type="compositionally biased region" description="Basic and acidic residues" evidence="6">
    <location>
        <begin position="414"/>
        <end position="437"/>
    </location>
</feature>
<feature type="repeat" description="ANK" evidence="4">
    <location>
        <begin position="927"/>
        <end position="949"/>
    </location>
</feature>